<evidence type="ECO:0000313" key="2">
    <source>
        <dbReference type="EMBL" id="TYA14428.1"/>
    </source>
</evidence>
<evidence type="ECO:0000313" key="3">
    <source>
        <dbReference type="Proteomes" id="UP000325218"/>
    </source>
</evidence>
<name>A0A5D0CXG3_9BACL</name>
<dbReference type="EMBL" id="VSDO01000001">
    <property type="protein sequence ID" value="TYA14428.1"/>
    <property type="molecule type" value="Genomic_DNA"/>
</dbReference>
<dbReference type="RefSeq" id="WP_148449978.1">
    <property type="nucleotide sequence ID" value="NZ_VSDO01000001.1"/>
</dbReference>
<comment type="caution">
    <text evidence="2">The sequence shown here is derived from an EMBL/GenBank/DDBJ whole genome shotgun (WGS) entry which is preliminary data.</text>
</comment>
<protein>
    <submittedName>
        <fullName evidence="2">Carboxymuconolactone decarboxylase family protein</fullName>
    </submittedName>
</protein>
<reference evidence="2 3" key="1">
    <citation type="submission" date="2019-08" db="EMBL/GenBank/DDBJ databases">
        <title>Genome sequencing of Paenibacillus faecis DSM 23593(T).</title>
        <authorList>
            <person name="Kook J.-K."/>
            <person name="Park S.-N."/>
            <person name="Lim Y.K."/>
        </authorList>
    </citation>
    <scope>NUCLEOTIDE SEQUENCE [LARGE SCALE GENOMIC DNA]</scope>
    <source>
        <strain evidence="2 3">DSM 23593</strain>
    </source>
</reference>
<dbReference type="NCBIfam" id="TIGR00778">
    <property type="entry name" value="ahpD_dom"/>
    <property type="match status" value="1"/>
</dbReference>
<dbReference type="Pfam" id="PF02627">
    <property type="entry name" value="CMD"/>
    <property type="match status" value="1"/>
</dbReference>
<sequence>MKMRVNHYAVNPEVYRAMTQLETRVRESGLDRVTYELIKIRASQINGCAFCLNMHTEELRKMGESEQRIALVSVWKESPCYSDQEKAVLELTEAVTLISEKGVPEELYQRVRNYYSEKEYVDLIFAINLINAWNRIAISTGMFPGCMDT</sequence>
<dbReference type="PANTHER" id="PTHR34846">
    <property type="entry name" value="4-CARBOXYMUCONOLACTONE DECARBOXYLASE FAMILY PROTEIN (AFU_ORTHOLOGUE AFUA_6G11590)"/>
    <property type="match status" value="1"/>
</dbReference>
<dbReference type="InterPro" id="IPR004675">
    <property type="entry name" value="AhpD_core"/>
</dbReference>
<dbReference type="AlphaFoldDB" id="A0A5D0CXG3"/>
<keyword evidence="3" id="KW-1185">Reference proteome</keyword>
<dbReference type="PANTHER" id="PTHR34846:SF10">
    <property type="entry name" value="CYTOPLASMIC PROTEIN"/>
    <property type="match status" value="1"/>
</dbReference>
<feature type="domain" description="Carboxymuconolactone decarboxylase-like" evidence="1">
    <location>
        <begin position="12"/>
        <end position="93"/>
    </location>
</feature>
<dbReference type="Proteomes" id="UP000325218">
    <property type="component" value="Unassembled WGS sequence"/>
</dbReference>
<proteinExistence type="predicted"/>
<dbReference type="InterPro" id="IPR029032">
    <property type="entry name" value="AhpD-like"/>
</dbReference>
<dbReference type="GO" id="GO:0051920">
    <property type="term" value="F:peroxiredoxin activity"/>
    <property type="evidence" value="ECO:0007669"/>
    <property type="project" value="InterPro"/>
</dbReference>
<organism evidence="2 3">
    <name type="scientific">Paenibacillus faecis</name>
    <dbReference type="NCBI Taxonomy" id="862114"/>
    <lineage>
        <taxon>Bacteria</taxon>
        <taxon>Bacillati</taxon>
        <taxon>Bacillota</taxon>
        <taxon>Bacilli</taxon>
        <taxon>Bacillales</taxon>
        <taxon>Paenibacillaceae</taxon>
        <taxon>Paenibacillus</taxon>
    </lineage>
</organism>
<dbReference type="SUPFAM" id="SSF69118">
    <property type="entry name" value="AhpD-like"/>
    <property type="match status" value="1"/>
</dbReference>
<accession>A0A5D0CXG3</accession>
<dbReference type="OrthoDB" id="9801997at2"/>
<gene>
    <name evidence="2" type="ORF">FRY98_01695</name>
</gene>
<dbReference type="Gene3D" id="1.20.1290.10">
    <property type="entry name" value="AhpD-like"/>
    <property type="match status" value="1"/>
</dbReference>
<dbReference type="InterPro" id="IPR003779">
    <property type="entry name" value="CMD-like"/>
</dbReference>
<evidence type="ECO:0000259" key="1">
    <source>
        <dbReference type="Pfam" id="PF02627"/>
    </source>
</evidence>